<sequence>MINLKNITKSFGSQKILDDVSLDVARGEKLAILGQNGAGKSSLMRIVLGEFLPTSGSVSINGFDPLKNRKEALSLISFVPQTPPPLKFSLAELCEFVCKSSNVSFDEIAKFCGELDFSLEQNLGKPFYKLSGGMKQKMLIAVAFAKNTEILMFDEPTANLDVEARGAFKILLKRLAEAKTMVFISHRIDEIDDILQRYVLMDLGKIVKDEILKGKGA</sequence>
<dbReference type="PANTHER" id="PTHR42711:SF5">
    <property type="entry name" value="ABC TRANSPORTER ATP-BINDING PROTEIN NATA"/>
    <property type="match status" value="1"/>
</dbReference>
<dbReference type="PROSITE" id="PS00211">
    <property type="entry name" value="ABC_TRANSPORTER_1"/>
    <property type="match status" value="1"/>
</dbReference>
<keyword evidence="5 7" id="KW-0067">ATP-binding</keyword>
<dbReference type="STRING" id="360105.CCV52592_0667"/>
<dbReference type="OrthoDB" id="9778870at2"/>
<dbReference type="Proteomes" id="UP000006380">
    <property type="component" value="Chromosome"/>
</dbReference>
<dbReference type="EMBL" id="CP000767">
    <property type="protein sequence ID" value="EAU01337.1"/>
    <property type="molecule type" value="Genomic_DNA"/>
</dbReference>
<name>A7H0R4_CAMC5</name>
<organism evidence="7 8">
    <name type="scientific">Campylobacter curvus (strain 525.92)</name>
    <dbReference type="NCBI Taxonomy" id="360105"/>
    <lineage>
        <taxon>Bacteria</taxon>
        <taxon>Pseudomonadati</taxon>
        <taxon>Campylobacterota</taxon>
        <taxon>Epsilonproteobacteria</taxon>
        <taxon>Campylobacterales</taxon>
        <taxon>Campylobacteraceae</taxon>
        <taxon>Campylobacter</taxon>
    </lineage>
</organism>
<dbReference type="PANTHER" id="PTHR42711">
    <property type="entry name" value="ABC TRANSPORTER ATP-BINDING PROTEIN"/>
    <property type="match status" value="1"/>
</dbReference>
<evidence type="ECO:0000256" key="1">
    <source>
        <dbReference type="ARBA" id="ARBA00005417"/>
    </source>
</evidence>
<reference evidence="7" key="1">
    <citation type="submission" date="2016-07" db="EMBL/GenBank/DDBJ databases">
        <title>Comparative genomics of the Campylobacter concisus group.</title>
        <authorList>
            <person name="Miller W.G."/>
            <person name="Yee E."/>
            <person name="Chapman M.H."/>
            <person name="Huynh S."/>
            <person name="Bono J.L."/>
            <person name="On S.L.W."/>
            <person name="StLeger J."/>
            <person name="Foster G."/>
            <person name="Parker C.T."/>
        </authorList>
    </citation>
    <scope>NUCLEOTIDE SEQUENCE</scope>
    <source>
        <strain evidence="7">525.92</strain>
    </source>
</reference>
<dbReference type="CDD" id="cd03230">
    <property type="entry name" value="ABC_DR_subfamily_A"/>
    <property type="match status" value="1"/>
</dbReference>
<dbReference type="SMART" id="SM00382">
    <property type="entry name" value="AAA"/>
    <property type="match status" value="1"/>
</dbReference>
<dbReference type="RefSeq" id="WP_009649881.1">
    <property type="nucleotide sequence ID" value="NC_009715.2"/>
</dbReference>
<dbReference type="InterPro" id="IPR027417">
    <property type="entry name" value="P-loop_NTPase"/>
</dbReference>
<dbReference type="Pfam" id="PF00005">
    <property type="entry name" value="ABC_tran"/>
    <property type="match status" value="1"/>
</dbReference>
<dbReference type="InterPro" id="IPR003593">
    <property type="entry name" value="AAA+_ATPase"/>
</dbReference>
<gene>
    <name evidence="7" type="primary">nosF</name>
    <name evidence="7" type="ORF">CCV52592_0667</name>
</gene>
<dbReference type="GO" id="GO:0005524">
    <property type="term" value="F:ATP binding"/>
    <property type="evidence" value="ECO:0007669"/>
    <property type="project" value="UniProtKB-KW"/>
</dbReference>
<evidence type="ECO:0000256" key="5">
    <source>
        <dbReference type="ARBA" id="ARBA00022840"/>
    </source>
</evidence>
<dbReference type="AlphaFoldDB" id="A7H0R4"/>
<keyword evidence="8" id="KW-1185">Reference proteome</keyword>
<evidence type="ECO:0000259" key="6">
    <source>
        <dbReference type="PROSITE" id="PS50893"/>
    </source>
</evidence>
<dbReference type="Gene3D" id="3.40.50.300">
    <property type="entry name" value="P-loop containing nucleotide triphosphate hydrolases"/>
    <property type="match status" value="1"/>
</dbReference>
<evidence type="ECO:0000256" key="2">
    <source>
        <dbReference type="ARBA" id="ARBA00022448"/>
    </source>
</evidence>
<dbReference type="PROSITE" id="PS50893">
    <property type="entry name" value="ABC_TRANSPORTER_2"/>
    <property type="match status" value="1"/>
</dbReference>
<keyword evidence="4" id="KW-0547">Nucleotide-binding</keyword>
<dbReference type="InterPro" id="IPR050763">
    <property type="entry name" value="ABC_transporter_ATP-binding"/>
</dbReference>
<evidence type="ECO:0000313" key="8">
    <source>
        <dbReference type="Proteomes" id="UP000006380"/>
    </source>
</evidence>
<keyword evidence="2" id="KW-0813">Transport</keyword>
<proteinExistence type="inferred from homology"/>
<keyword evidence="3" id="KW-0536">Nodulation</keyword>
<comment type="similarity">
    <text evidence="1">Belongs to the ABC transporter superfamily.</text>
</comment>
<dbReference type="InterPro" id="IPR003439">
    <property type="entry name" value="ABC_transporter-like_ATP-bd"/>
</dbReference>
<evidence type="ECO:0000256" key="4">
    <source>
        <dbReference type="ARBA" id="ARBA00022741"/>
    </source>
</evidence>
<dbReference type="InterPro" id="IPR017871">
    <property type="entry name" value="ABC_transporter-like_CS"/>
</dbReference>
<evidence type="ECO:0000256" key="3">
    <source>
        <dbReference type="ARBA" id="ARBA00022458"/>
    </source>
</evidence>
<dbReference type="KEGG" id="ccv:CCV52592_0667"/>
<evidence type="ECO:0000313" key="7">
    <source>
        <dbReference type="EMBL" id="EAU01337.1"/>
    </source>
</evidence>
<feature type="domain" description="ABC transporter" evidence="6">
    <location>
        <begin position="2"/>
        <end position="217"/>
    </location>
</feature>
<protein>
    <submittedName>
        <fullName evidence="7">Copper ABC transporter NosDFY, putative ATP-binding protein NosF</fullName>
    </submittedName>
</protein>
<dbReference type="GO" id="GO:0016887">
    <property type="term" value="F:ATP hydrolysis activity"/>
    <property type="evidence" value="ECO:0007669"/>
    <property type="project" value="InterPro"/>
</dbReference>
<accession>A7H0R4</accession>
<dbReference type="HOGENOM" id="CLU_000604_1_2_7"/>
<dbReference type="SUPFAM" id="SSF52540">
    <property type="entry name" value="P-loop containing nucleoside triphosphate hydrolases"/>
    <property type="match status" value="1"/>
</dbReference>